<comment type="caution">
    <text evidence="3">The sequence shown here is derived from an EMBL/GenBank/DDBJ whole genome shotgun (WGS) entry which is preliminary data.</text>
</comment>
<dbReference type="PANTHER" id="PTHR37012:SF2">
    <property type="entry name" value="BZIP DOMAIN-CONTAINING PROTEIN-RELATED"/>
    <property type="match status" value="1"/>
</dbReference>
<protein>
    <submittedName>
        <fullName evidence="3">Bzip transcription factor protein</fullName>
    </submittedName>
</protein>
<dbReference type="AlphaFoldDB" id="A0A364MYR4"/>
<evidence type="ECO:0000313" key="4">
    <source>
        <dbReference type="Proteomes" id="UP000249619"/>
    </source>
</evidence>
<dbReference type="Pfam" id="PF11905">
    <property type="entry name" value="DUF3425"/>
    <property type="match status" value="1"/>
</dbReference>
<feature type="region of interest" description="Disordered" evidence="2">
    <location>
        <begin position="254"/>
        <end position="342"/>
    </location>
</feature>
<dbReference type="Proteomes" id="UP000249619">
    <property type="component" value="Unassembled WGS sequence"/>
</dbReference>
<dbReference type="CDD" id="cd00067">
    <property type="entry name" value="GAL4"/>
    <property type="match status" value="1"/>
</dbReference>
<evidence type="ECO:0000256" key="1">
    <source>
        <dbReference type="ARBA" id="ARBA00023242"/>
    </source>
</evidence>
<name>A0A364MYR4_STELY</name>
<proteinExistence type="predicted"/>
<dbReference type="GO" id="GO:0000981">
    <property type="term" value="F:DNA-binding transcription factor activity, RNA polymerase II-specific"/>
    <property type="evidence" value="ECO:0007669"/>
    <property type="project" value="InterPro"/>
</dbReference>
<reference evidence="4" key="1">
    <citation type="submission" date="2018-05" db="EMBL/GenBank/DDBJ databases">
        <title>Draft genome sequence of Stemphylium lycopersici strain CIDEFI 213.</title>
        <authorList>
            <person name="Medina R."/>
            <person name="Franco M.E.E."/>
            <person name="Lucentini C.G."/>
            <person name="Saparrat M.C.N."/>
            <person name="Balatti P.A."/>
        </authorList>
    </citation>
    <scope>NUCLEOTIDE SEQUENCE [LARGE SCALE GENOMIC DNA]</scope>
    <source>
        <strain evidence="4">CIDEFI 213</strain>
    </source>
</reference>
<sequence>MSAAGYRRPLWFGPDWQSAAAPPVTHPDDAWCAVEWVRGTVDDRKLFMSSYGSDPYRRRQQNRKFRSTVTIRRCQAVYGNREQRQEPSEWDESQVPLHLDNAQTNLVIRPQAASAAANHKAPLAPKQGLGGALANARGQHQSPIAGTYALRTPRGKITSIACESCRKRKSKSKNLTCVYDVAEDGKTTTQLRAHVRRLAKELEDMKSVVSLLAMAPDRASAANWAAELEKNGFAHHSADDVKKALSVGFTGDSHDPLLARSQEPLGPTPSLPDGDSFGTPGSEAFAGNSHHMGPPSYGESSREERYFTTQPKSEPNTDRSPSREQSQQSSLAYSHDPNPVDPVVPMNPSPLSLEAVTTALNKFSFDCAFYRRTKRDLLTNGWSEIQIFGRSEIDVDTLLLGFMDPQDAQPVSTWCARTSNRMLPAASLPVRLASTWVLTKLMRYLIWPSAENMNANPEWLMPTVGKQENSPYDMLIDLVPWPQVRQLLYQHPQEYSVGHFVGNIGITWPYADDACHYWDIESGYTRMTPLFESTIADLNNWTIDPKILEIMPQLEGHIPIRPVA</sequence>
<dbReference type="STRING" id="183478.A0A364MYR4"/>
<keyword evidence="4" id="KW-1185">Reference proteome</keyword>
<evidence type="ECO:0000313" key="3">
    <source>
        <dbReference type="EMBL" id="RAR07421.1"/>
    </source>
</evidence>
<organism evidence="3 4">
    <name type="scientific">Stemphylium lycopersici</name>
    <name type="common">Tomato gray leaf spot disease fungus</name>
    <name type="synonym">Thyrospora lycopersici</name>
    <dbReference type="NCBI Taxonomy" id="183478"/>
    <lineage>
        <taxon>Eukaryota</taxon>
        <taxon>Fungi</taxon>
        <taxon>Dikarya</taxon>
        <taxon>Ascomycota</taxon>
        <taxon>Pezizomycotina</taxon>
        <taxon>Dothideomycetes</taxon>
        <taxon>Pleosporomycetidae</taxon>
        <taxon>Pleosporales</taxon>
        <taxon>Pleosporineae</taxon>
        <taxon>Pleosporaceae</taxon>
        <taxon>Stemphylium</taxon>
    </lineage>
</organism>
<keyword evidence="1" id="KW-0539">Nucleus</keyword>
<evidence type="ECO:0000256" key="2">
    <source>
        <dbReference type="SAM" id="MobiDB-lite"/>
    </source>
</evidence>
<dbReference type="GO" id="GO:0008270">
    <property type="term" value="F:zinc ion binding"/>
    <property type="evidence" value="ECO:0007669"/>
    <property type="project" value="InterPro"/>
</dbReference>
<dbReference type="InterPro" id="IPR001138">
    <property type="entry name" value="Zn2Cys6_DnaBD"/>
</dbReference>
<dbReference type="InterPro" id="IPR021833">
    <property type="entry name" value="DUF3425"/>
</dbReference>
<dbReference type="EMBL" id="QGDH01000100">
    <property type="protein sequence ID" value="RAR07421.1"/>
    <property type="molecule type" value="Genomic_DNA"/>
</dbReference>
<gene>
    <name evidence="3" type="ORF">DDE83_006466</name>
</gene>
<accession>A0A364MYR4</accession>
<dbReference type="PANTHER" id="PTHR37012">
    <property type="entry name" value="B-ZIP TRANSCRIPTION FACTOR (EUROFUNG)-RELATED"/>
    <property type="match status" value="1"/>
</dbReference>